<dbReference type="GO" id="GO:0008017">
    <property type="term" value="F:microtubule binding"/>
    <property type="evidence" value="ECO:0007669"/>
    <property type="project" value="InterPro"/>
</dbReference>
<dbReference type="PRINTS" id="PR00380">
    <property type="entry name" value="KINESINHEAVY"/>
</dbReference>
<evidence type="ECO:0000256" key="1">
    <source>
        <dbReference type="ARBA" id="ARBA00023175"/>
    </source>
</evidence>
<comment type="caution">
    <text evidence="4">The sequence shown here is derived from an EMBL/GenBank/DDBJ whole genome shotgun (WGS) entry which is preliminary data.</text>
</comment>
<dbReference type="GO" id="GO:0016579">
    <property type="term" value="P:protein deubiquitination"/>
    <property type="evidence" value="ECO:0007669"/>
    <property type="project" value="InterPro"/>
</dbReference>
<dbReference type="Proteomes" id="UP000541444">
    <property type="component" value="Unassembled WGS sequence"/>
</dbReference>
<dbReference type="InterPro" id="IPR036961">
    <property type="entry name" value="Kinesin_motor_dom_sf"/>
</dbReference>
<dbReference type="InterPro" id="IPR001752">
    <property type="entry name" value="Kinesin_motor_dom"/>
</dbReference>
<dbReference type="GO" id="GO:0005524">
    <property type="term" value="F:ATP binding"/>
    <property type="evidence" value="ECO:0007669"/>
    <property type="project" value="InterPro"/>
</dbReference>
<comment type="caution">
    <text evidence="2">Lacks conserved residue(s) required for the propagation of feature annotation.</text>
</comment>
<dbReference type="EMBL" id="JACGCM010002112">
    <property type="protein sequence ID" value="KAF6144792.1"/>
    <property type="molecule type" value="Genomic_DNA"/>
</dbReference>
<dbReference type="SUPFAM" id="SSF54001">
    <property type="entry name" value="Cysteine proteinases"/>
    <property type="match status" value="1"/>
</dbReference>
<dbReference type="InterPro" id="IPR001394">
    <property type="entry name" value="Peptidase_C19_UCH"/>
</dbReference>
<keyword evidence="5" id="KW-1185">Reference proteome</keyword>
<dbReference type="SMART" id="SM00129">
    <property type="entry name" value="KISc"/>
    <property type="match status" value="1"/>
</dbReference>
<dbReference type="GO" id="GO:0003777">
    <property type="term" value="F:microtubule motor activity"/>
    <property type="evidence" value="ECO:0007669"/>
    <property type="project" value="InterPro"/>
</dbReference>
<gene>
    <name evidence="4" type="ORF">GIB67_016866</name>
</gene>
<dbReference type="PANTHER" id="PTHR47972">
    <property type="entry name" value="KINESIN-LIKE PROTEIN KLP-3"/>
    <property type="match status" value="1"/>
</dbReference>
<name>A0A7J7LQH2_9MAGN</name>
<dbReference type="GO" id="GO:0015630">
    <property type="term" value="C:microtubule cytoskeleton"/>
    <property type="evidence" value="ECO:0007669"/>
    <property type="project" value="TreeGrafter"/>
</dbReference>
<dbReference type="InterPro" id="IPR038765">
    <property type="entry name" value="Papain-like_cys_pep_sf"/>
</dbReference>
<dbReference type="OrthoDB" id="1930379at2759"/>
<dbReference type="PANTHER" id="PTHR47972:SF35">
    <property type="entry name" value="KINESIN-LIKE PROTEIN KIN-14Q"/>
    <property type="match status" value="1"/>
</dbReference>
<comment type="similarity">
    <text evidence="2">Belongs to the TRAFAC class myosin-kinesin ATPase superfamily. Kinesin family.</text>
</comment>
<evidence type="ECO:0000259" key="3">
    <source>
        <dbReference type="PROSITE" id="PS50067"/>
    </source>
</evidence>
<dbReference type="Pfam" id="PF00225">
    <property type="entry name" value="Kinesin"/>
    <property type="match status" value="1"/>
</dbReference>
<dbReference type="SUPFAM" id="SSF52540">
    <property type="entry name" value="P-loop containing nucleoside triphosphate hydrolases"/>
    <property type="match status" value="1"/>
</dbReference>
<dbReference type="GO" id="GO:0004843">
    <property type="term" value="F:cysteine-type deubiquitinase activity"/>
    <property type="evidence" value="ECO:0007669"/>
    <property type="project" value="InterPro"/>
</dbReference>
<dbReference type="Pfam" id="PF00443">
    <property type="entry name" value="UCH"/>
    <property type="match status" value="1"/>
</dbReference>
<dbReference type="InterPro" id="IPR027417">
    <property type="entry name" value="P-loop_NTPase"/>
</dbReference>
<evidence type="ECO:0000313" key="4">
    <source>
        <dbReference type="EMBL" id="KAF6144792.1"/>
    </source>
</evidence>
<dbReference type="AlphaFoldDB" id="A0A7J7LQH2"/>
<evidence type="ECO:0000313" key="5">
    <source>
        <dbReference type="Proteomes" id="UP000541444"/>
    </source>
</evidence>
<protein>
    <recommendedName>
        <fullName evidence="3">Kinesin motor domain-containing protein</fullName>
    </recommendedName>
</protein>
<feature type="non-terminal residue" evidence="4">
    <location>
        <position position="1"/>
    </location>
</feature>
<proteinExistence type="inferred from homology"/>
<sequence length="314" mass="34632">CRPLTLQEASVGATMAIDFDSAKDGELTINANGAPKKIFKTGTGKTFAMEGSKDASGVNYTTLEELFNIIMDQQELFKYEISVNALEVYNEQIRDLLVPGSQSGLTSKRASNMNEVWDVQQTGSNARVVEATNANEHSSRSHCIHCVMVKGENLMNGECTIRKLWLVDLVGTERVAKTDAQGDRLKEAQNISRSLSALGDVISLLQLKAHISLSGLNENHTYFVEFKTDSPASGFLGCNSYERAKKLTVVEAPNIPEFLNLAPYMSGSNDKSPIYKLYVVVVHLDVMNAAFSGHYLCYVRNIEGKWFKIDDSKA</sequence>
<dbReference type="InterPro" id="IPR027640">
    <property type="entry name" value="Kinesin-like_fam"/>
</dbReference>
<accession>A0A7J7LQH2</accession>
<keyword evidence="1" id="KW-0505">Motor protein</keyword>
<reference evidence="4 5" key="1">
    <citation type="journal article" date="2020" name="IScience">
        <title>Genome Sequencing of the Endangered Kingdonia uniflora (Circaeasteraceae, Ranunculales) Reveals Potential Mechanisms of Evolutionary Specialization.</title>
        <authorList>
            <person name="Sun Y."/>
            <person name="Deng T."/>
            <person name="Zhang A."/>
            <person name="Moore M.J."/>
            <person name="Landis J.B."/>
            <person name="Lin N."/>
            <person name="Zhang H."/>
            <person name="Zhang X."/>
            <person name="Huang J."/>
            <person name="Zhang X."/>
            <person name="Sun H."/>
            <person name="Wang H."/>
        </authorList>
    </citation>
    <scope>NUCLEOTIDE SEQUENCE [LARGE SCALE GENOMIC DNA]</scope>
    <source>
        <strain evidence="4">TB1705</strain>
        <tissue evidence="4">Leaf</tissue>
    </source>
</reference>
<dbReference type="PROSITE" id="PS50067">
    <property type="entry name" value="KINESIN_MOTOR_2"/>
    <property type="match status" value="1"/>
</dbReference>
<evidence type="ECO:0000256" key="2">
    <source>
        <dbReference type="PROSITE-ProRule" id="PRU00283"/>
    </source>
</evidence>
<dbReference type="GO" id="GO:0007018">
    <property type="term" value="P:microtubule-based movement"/>
    <property type="evidence" value="ECO:0007669"/>
    <property type="project" value="InterPro"/>
</dbReference>
<organism evidence="4 5">
    <name type="scientific">Kingdonia uniflora</name>
    <dbReference type="NCBI Taxonomy" id="39325"/>
    <lineage>
        <taxon>Eukaryota</taxon>
        <taxon>Viridiplantae</taxon>
        <taxon>Streptophyta</taxon>
        <taxon>Embryophyta</taxon>
        <taxon>Tracheophyta</taxon>
        <taxon>Spermatophyta</taxon>
        <taxon>Magnoliopsida</taxon>
        <taxon>Ranunculales</taxon>
        <taxon>Circaeasteraceae</taxon>
        <taxon>Kingdonia</taxon>
    </lineage>
</organism>
<dbReference type="Gene3D" id="3.40.850.10">
    <property type="entry name" value="Kinesin motor domain"/>
    <property type="match status" value="1"/>
</dbReference>
<dbReference type="Gene3D" id="3.90.70.10">
    <property type="entry name" value="Cysteine proteinases"/>
    <property type="match status" value="1"/>
</dbReference>
<feature type="domain" description="Kinesin motor" evidence="3">
    <location>
        <begin position="41"/>
        <end position="205"/>
    </location>
</feature>